<comment type="similarity">
    <text evidence="4 11">Belongs to the aldose epimerase family.</text>
</comment>
<evidence type="ECO:0000256" key="9">
    <source>
        <dbReference type="ARBA" id="ARBA00023235"/>
    </source>
</evidence>
<keyword evidence="12" id="KW-0732">Signal</keyword>
<evidence type="ECO:0000256" key="8">
    <source>
        <dbReference type="ARBA" id="ARBA00022837"/>
    </source>
</evidence>
<dbReference type="PROSITE" id="PS00545">
    <property type="entry name" value="ALDOSE_1_EPIMERASE"/>
    <property type="match status" value="1"/>
</dbReference>
<accession>A0ABM9B1F7</accession>
<dbReference type="PANTHER" id="PTHR10091">
    <property type="entry name" value="ALDOSE-1-EPIMERASE"/>
    <property type="match status" value="1"/>
</dbReference>
<evidence type="ECO:0000256" key="7">
    <source>
        <dbReference type="ARBA" id="ARBA00014165"/>
    </source>
</evidence>
<comment type="caution">
    <text evidence="13">The sequence shown here is derived from an EMBL/GenBank/DDBJ whole genome shotgun (WGS) entry which is preliminary data.</text>
</comment>
<comment type="cofactor">
    <cofactor evidence="2">
        <name>Ca(2+)</name>
        <dbReference type="ChEBI" id="CHEBI:29108"/>
    </cofactor>
</comment>
<proteinExistence type="inferred from homology"/>
<dbReference type="Proteomes" id="UP000837803">
    <property type="component" value="Unassembled WGS sequence"/>
</dbReference>
<evidence type="ECO:0000313" key="13">
    <source>
        <dbReference type="EMBL" id="CAH1000672.1"/>
    </source>
</evidence>
<dbReference type="SUPFAM" id="SSF74650">
    <property type="entry name" value="Galactose mutarotase-like"/>
    <property type="match status" value="1"/>
</dbReference>
<dbReference type="InterPro" id="IPR011013">
    <property type="entry name" value="Gal_mutarotase_sf_dom"/>
</dbReference>
<dbReference type="PIRSF" id="PIRSF005096">
    <property type="entry name" value="GALM"/>
    <property type="match status" value="1"/>
</dbReference>
<dbReference type="Pfam" id="PF01263">
    <property type="entry name" value="Aldose_epim"/>
    <property type="match status" value="1"/>
</dbReference>
<evidence type="ECO:0000256" key="1">
    <source>
        <dbReference type="ARBA" id="ARBA00001614"/>
    </source>
</evidence>
<dbReference type="RefSeq" id="WP_238750707.1">
    <property type="nucleotide sequence ID" value="NZ_CAKLPZ010000002.1"/>
</dbReference>
<comment type="subunit">
    <text evidence="5">Monomer.</text>
</comment>
<dbReference type="InterPro" id="IPR015443">
    <property type="entry name" value="Aldose_1-epimerase"/>
</dbReference>
<dbReference type="Gene3D" id="2.70.98.10">
    <property type="match status" value="1"/>
</dbReference>
<name>A0ABM9B1F7_9BACT</name>
<evidence type="ECO:0000313" key="14">
    <source>
        <dbReference type="Proteomes" id="UP000837803"/>
    </source>
</evidence>
<evidence type="ECO:0000256" key="10">
    <source>
        <dbReference type="ARBA" id="ARBA00023277"/>
    </source>
</evidence>
<dbReference type="EC" id="5.1.3.3" evidence="6 11"/>
<dbReference type="EMBL" id="CAKLPZ010000002">
    <property type="protein sequence ID" value="CAH1000672.1"/>
    <property type="molecule type" value="Genomic_DNA"/>
</dbReference>
<organism evidence="13 14">
    <name type="scientific">Neolewinella maritima</name>
    <dbReference type="NCBI Taxonomy" id="1383882"/>
    <lineage>
        <taxon>Bacteria</taxon>
        <taxon>Pseudomonadati</taxon>
        <taxon>Bacteroidota</taxon>
        <taxon>Saprospiria</taxon>
        <taxon>Saprospirales</taxon>
        <taxon>Lewinellaceae</taxon>
        <taxon>Neolewinella</taxon>
    </lineage>
</organism>
<dbReference type="CDD" id="cd09019">
    <property type="entry name" value="galactose_mutarotase_like"/>
    <property type="match status" value="1"/>
</dbReference>
<feature type="chain" id="PRO_5045271846" description="Aldose 1-epimerase" evidence="12">
    <location>
        <begin position="19"/>
        <end position="385"/>
    </location>
</feature>
<evidence type="ECO:0000256" key="6">
    <source>
        <dbReference type="ARBA" id="ARBA00013185"/>
    </source>
</evidence>
<dbReference type="InterPro" id="IPR008183">
    <property type="entry name" value="Aldose_1/G6P_1-epimerase"/>
</dbReference>
<gene>
    <name evidence="13" type="primary">mro_1</name>
    <name evidence="13" type="ORF">LEM8419_01806</name>
</gene>
<keyword evidence="9 11" id="KW-0413">Isomerase</keyword>
<dbReference type="GO" id="GO:0004034">
    <property type="term" value="F:aldose 1-epimerase activity"/>
    <property type="evidence" value="ECO:0007669"/>
    <property type="project" value="UniProtKB-EC"/>
</dbReference>
<keyword evidence="14" id="KW-1185">Reference proteome</keyword>
<dbReference type="NCBIfam" id="NF008277">
    <property type="entry name" value="PRK11055.1"/>
    <property type="match status" value="1"/>
</dbReference>
<evidence type="ECO:0000256" key="11">
    <source>
        <dbReference type="PIRNR" id="PIRNR005096"/>
    </source>
</evidence>
<evidence type="ECO:0000256" key="4">
    <source>
        <dbReference type="ARBA" id="ARBA00006206"/>
    </source>
</evidence>
<comment type="catalytic activity">
    <reaction evidence="1 11">
        <text>alpha-D-glucose = beta-D-glucose</text>
        <dbReference type="Rhea" id="RHEA:10264"/>
        <dbReference type="ChEBI" id="CHEBI:15903"/>
        <dbReference type="ChEBI" id="CHEBI:17925"/>
        <dbReference type="EC" id="5.1.3.3"/>
    </reaction>
</comment>
<evidence type="ECO:0000256" key="12">
    <source>
        <dbReference type="SAM" id="SignalP"/>
    </source>
</evidence>
<protein>
    <recommendedName>
        <fullName evidence="7 11">Aldose 1-epimerase</fullName>
        <ecNumber evidence="6 11">5.1.3.3</ecNumber>
    </recommendedName>
</protein>
<comment type="pathway">
    <text evidence="3 11">Carbohydrate metabolism; hexose metabolism.</text>
</comment>
<dbReference type="PANTHER" id="PTHR10091:SF0">
    <property type="entry name" value="GALACTOSE MUTAROTASE"/>
    <property type="match status" value="1"/>
</dbReference>
<evidence type="ECO:0000256" key="3">
    <source>
        <dbReference type="ARBA" id="ARBA00005028"/>
    </source>
</evidence>
<evidence type="ECO:0000256" key="2">
    <source>
        <dbReference type="ARBA" id="ARBA00001913"/>
    </source>
</evidence>
<reference evidence="13" key="1">
    <citation type="submission" date="2021-12" db="EMBL/GenBank/DDBJ databases">
        <authorList>
            <person name="Rodrigo-Torres L."/>
            <person name="Arahal R. D."/>
            <person name="Lucena T."/>
        </authorList>
    </citation>
    <scope>NUCLEOTIDE SEQUENCE</scope>
    <source>
        <strain evidence="13">CECT 8419</strain>
    </source>
</reference>
<keyword evidence="10 11" id="KW-0119">Carbohydrate metabolism</keyword>
<dbReference type="InterPro" id="IPR018052">
    <property type="entry name" value="Ald1_epimerase_CS"/>
</dbReference>
<dbReference type="InterPro" id="IPR047215">
    <property type="entry name" value="Galactose_mutarotase-like"/>
</dbReference>
<dbReference type="InterPro" id="IPR014718">
    <property type="entry name" value="GH-type_carb-bd"/>
</dbReference>
<evidence type="ECO:0000256" key="5">
    <source>
        <dbReference type="ARBA" id="ARBA00011245"/>
    </source>
</evidence>
<keyword evidence="8" id="KW-0106">Calcium</keyword>
<sequence>MHYIIVLLTILLIGCRSALPTDENVSAGRESATSLTVAQRPFGATEEGPVTEYTLTNGQGMQVSVINYGGIITQLWVPDRQGVVDDVVLGFDSIAGYLGEYPYFGALIGRYGNRIADGRFSLDGQTYTLATNNGPNSLHGGLRGFNRKYWTATILREADRVGVSLTGSSADGEEGYPGNLQVTVTYWLNNANELLLEYRAETDKATPVNLTNHSYFNLRGAGRGDVLGHVLLLDADTFTPVDSTLIPTGELRPVAGTPFDFTTPTPIGARIDADNEQIAFGGGYDHNFVLNDAGSGMRQVATVYEPTSGRTLEVETTEPGVQFYTGNFLDGTNIGKGGTAYTYRSGFCLETQHFPDSPNQPDFPSTVLLPGQVYSTQTVYRFGVR</sequence>
<feature type="signal peptide" evidence="12">
    <location>
        <begin position="1"/>
        <end position="18"/>
    </location>
</feature>